<evidence type="ECO:0000313" key="2">
    <source>
        <dbReference type="EMBL" id="JAH22049.1"/>
    </source>
</evidence>
<feature type="region of interest" description="Disordered" evidence="1">
    <location>
        <begin position="1"/>
        <end position="71"/>
    </location>
</feature>
<proteinExistence type="predicted"/>
<accession>A0A0E9QYW9</accession>
<sequence length="71" mass="7666">MVCRKESSSAEKSSTGIFMAPAVHTRQSLQTPPQAGQGFRGNEPGRPNTGGSAEPPLEPRRSQKSSRVIWD</sequence>
<reference evidence="2" key="2">
    <citation type="journal article" date="2015" name="Fish Shellfish Immunol.">
        <title>Early steps in the European eel (Anguilla anguilla)-Vibrio vulnificus interaction in the gills: Role of the RtxA13 toxin.</title>
        <authorList>
            <person name="Callol A."/>
            <person name="Pajuelo D."/>
            <person name="Ebbesson L."/>
            <person name="Teles M."/>
            <person name="MacKenzie S."/>
            <person name="Amaro C."/>
        </authorList>
    </citation>
    <scope>NUCLEOTIDE SEQUENCE</scope>
</reference>
<evidence type="ECO:0000256" key="1">
    <source>
        <dbReference type="SAM" id="MobiDB-lite"/>
    </source>
</evidence>
<reference evidence="2" key="1">
    <citation type="submission" date="2014-11" db="EMBL/GenBank/DDBJ databases">
        <authorList>
            <person name="Amaro Gonzalez C."/>
        </authorList>
    </citation>
    <scope>NUCLEOTIDE SEQUENCE</scope>
</reference>
<name>A0A0E9QYW9_ANGAN</name>
<organism evidence="2">
    <name type="scientific">Anguilla anguilla</name>
    <name type="common">European freshwater eel</name>
    <name type="synonym">Muraena anguilla</name>
    <dbReference type="NCBI Taxonomy" id="7936"/>
    <lineage>
        <taxon>Eukaryota</taxon>
        <taxon>Metazoa</taxon>
        <taxon>Chordata</taxon>
        <taxon>Craniata</taxon>
        <taxon>Vertebrata</taxon>
        <taxon>Euteleostomi</taxon>
        <taxon>Actinopterygii</taxon>
        <taxon>Neopterygii</taxon>
        <taxon>Teleostei</taxon>
        <taxon>Anguilliformes</taxon>
        <taxon>Anguillidae</taxon>
        <taxon>Anguilla</taxon>
    </lineage>
</organism>
<protein>
    <submittedName>
        <fullName evidence="2">Uncharacterized protein</fullName>
    </submittedName>
</protein>
<dbReference type="EMBL" id="GBXM01086528">
    <property type="protein sequence ID" value="JAH22049.1"/>
    <property type="molecule type" value="Transcribed_RNA"/>
</dbReference>
<feature type="compositionally biased region" description="Polar residues" evidence="1">
    <location>
        <begin position="25"/>
        <end position="34"/>
    </location>
</feature>
<dbReference type="AlphaFoldDB" id="A0A0E9QYW9"/>